<evidence type="ECO:0000313" key="1">
    <source>
        <dbReference type="EMBL" id="CAK9180028.1"/>
    </source>
</evidence>
<name>A0ABC8UGC2_9AQUA</name>
<protein>
    <submittedName>
        <fullName evidence="1">Uncharacterized protein</fullName>
    </submittedName>
</protein>
<accession>A0ABC8UGC2</accession>
<reference evidence="1 2" key="1">
    <citation type="submission" date="2024-02" db="EMBL/GenBank/DDBJ databases">
        <authorList>
            <person name="Vignale AGUSTIN F."/>
            <person name="Sosa J E."/>
            <person name="Modenutti C."/>
        </authorList>
    </citation>
    <scope>NUCLEOTIDE SEQUENCE [LARGE SCALE GENOMIC DNA]</scope>
</reference>
<gene>
    <name evidence="1" type="ORF">ILEXP_LOCUS49982</name>
</gene>
<sequence>MGIKLAKLLQIRELSGNVIVSSRGKLNFQEQYRKIQTSQPLILKYQGTERIGDGAVEQIHVDIQTPNGAIGADILLTGGLNGSFCSILIAPFQNY</sequence>
<organism evidence="1 2">
    <name type="scientific">Ilex paraguariensis</name>
    <name type="common">yerba mate</name>
    <dbReference type="NCBI Taxonomy" id="185542"/>
    <lineage>
        <taxon>Eukaryota</taxon>
        <taxon>Viridiplantae</taxon>
        <taxon>Streptophyta</taxon>
        <taxon>Embryophyta</taxon>
        <taxon>Tracheophyta</taxon>
        <taxon>Spermatophyta</taxon>
        <taxon>Magnoliopsida</taxon>
        <taxon>eudicotyledons</taxon>
        <taxon>Gunneridae</taxon>
        <taxon>Pentapetalae</taxon>
        <taxon>asterids</taxon>
        <taxon>campanulids</taxon>
        <taxon>Aquifoliales</taxon>
        <taxon>Aquifoliaceae</taxon>
        <taxon>Ilex</taxon>
    </lineage>
</organism>
<evidence type="ECO:0000313" key="2">
    <source>
        <dbReference type="Proteomes" id="UP001642360"/>
    </source>
</evidence>
<keyword evidence="2" id="KW-1185">Reference proteome</keyword>
<dbReference type="AlphaFoldDB" id="A0ABC8UGC2"/>
<dbReference type="Proteomes" id="UP001642360">
    <property type="component" value="Unassembled WGS sequence"/>
</dbReference>
<proteinExistence type="predicted"/>
<dbReference type="EMBL" id="CAUOFW020007628">
    <property type="protein sequence ID" value="CAK9180028.1"/>
    <property type="molecule type" value="Genomic_DNA"/>
</dbReference>
<comment type="caution">
    <text evidence="1">The sequence shown here is derived from an EMBL/GenBank/DDBJ whole genome shotgun (WGS) entry which is preliminary data.</text>
</comment>